<dbReference type="Proteomes" id="UP000472263">
    <property type="component" value="Chromosome 11"/>
</dbReference>
<reference evidence="1" key="2">
    <citation type="submission" date="2025-08" db="UniProtKB">
        <authorList>
            <consortium name="Ensembl"/>
        </authorList>
    </citation>
    <scope>IDENTIFICATION</scope>
</reference>
<organism evidence="1 2">
    <name type="scientific">Myripristis murdjan</name>
    <name type="common">pinecone soldierfish</name>
    <dbReference type="NCBI Taxonomy" id="586833"/>
    <lineage>
        <taxon>Eukaryota</taxon>
        <taxon>Metazoa</taxon>
        <taxon>Chordata</taxon>
        <taxon>Craniata</taxon>
        <taxon>Vertebrata</taxon>
        <taxon>Euteleostomi</taxon>
        <taxon>Actinopterygii</taxon>
        <taxon>Neopterygii</taxon>
        <taxon>Teleostei</taxon>
        <taxon>Neoteleostei</taxon>
        <taxon>Acanthomorphata</taxon>
        <taxon>Holocentriformes</taxon>
        <taxon>Holocentridae</taxon>
        <taxon>Myripristis</taxon>
    </lineage>
</organism>
<protein>
    <submittedName>
        <fullName evidence="1">Uncharacterized protein</fullName>
    </submittedName>
</protein>
<keyword evidence="2" id="KW-1185">Reference proteome</keyword>
<name>A0A667X080_9TELE</name>
<dbReference type="InParanoid" id="A0A667X080"/>
<accession>A0A667X080</accession>
<reference evidence="1" key="1">
    <citation type="submission" date="2019-06" db="EMBL/GenBank/DDBJ databases">
        <authorList>
            <consortium name="Wellcome Sanger Institute Data Sharing"/>
        </authorList>
    </citation>
    <scope>NUCLEOTIDE SEQUENCE [LARGE SCALE GENOMIC DNA]</scope>
</reference>
<reference evidence="1" key="3">
    <citation type="submission" date="2025-09" db="UniProtKB">
        <authorList>
            <consortium name="Ensembl"/>
        </authorList>
    </citation>
    <scope>IDENTIFICATION</scope>
</reference>
<sequence length="93" mass="10314">MAKPRHQMCCVSGTVGVSPCGDHAPSQGYEWPLSETSLTNRPCTSQAYPRIKLLYLISGFPCGKSSKVHRFLVINFDVSSHEMQNSKFLEASH</sequence>
<evidence type="ECO:0000313" key="2">
    <source>
        <dbReference type="Proteomes" id="UP000472263"/>
    </source>
</evidence>
<dbReference type="Ensembl" id="ENSMMDT00005007546.1">
    <property type="protein sequence ID" value="ENSMMDP00005007348.1"/>
    <property type="gene ID" value="ENSMMDG00005003994.1"/>
</dbReference>
<proteinExistence type="predicted"/>
<dbReference type="AlphaFoldDB" id="A0A667X080"/>
<evidence type="ECO:0000313" key="1">
    <source>
        <dbReference type="Ensembl" id="ENSMMDP00005007348.1"/>
    </source>
</evidence>